<accession>A0A2U1ZX93</accession>
<reference evidence="4 5" key="1">
    <citation type="submission" date="2018-03" db="EMBL/GenBank/DDBJ databases">
        <title>Genome assembly of novel Miniimonas species PCH200.</title>
        <authorList>
            <person name="Thakur V."/>
            <person name="Kumar V."/>
            <person name="Singh D."/>
        </authorList>
    </citation>
    <scope>NUCLEOTIDE SEQUENCE [LARGE SCALE GENOMIC DNA]</scope>
    <source>
        <strain evidence="4 5">PCH200</strain>
    </source>
</reference>
<organism evidence="4 5">
    <name type="scientific">Serinibacter arcticus</name>
    <dbReference type="NCBI Taxonomy" id="1655435"/>
    <lineage>
        <taxon>Bacteria</taxon>
        <taxon>Bacillati</taxon>
        <taxon>Actinomycetota</taxon>
        <taxon>Actinomycetes</taxon>
        <taxon>Micrococcales</taxon>
        <taxon>Beutenbergiaceae</taxon>
        <taxon>Serinibacter</taxon>
    </lineage>
</organism>
<proteinExistence type="predicted"/>
<name>A0A2U1ZX93_9MICO</name>
<dbReference type="EMBL" id="PYHR01000002">
    <property type="protein sequence ID" value="PWD51599.1"/>
    <property type="molecule type" value="Genomic_DNA"/>
</dbReference>
<protein>
    <recommendedName>
        <fullName evidence="3">DUF4342 domain-containing protein</fullName>
    </recommendedName>
</protein>
<evidence type="ECO:0000259" key="3">
    <source>
        <dbReference type="Pfam" id="PF14242"/>
    </source>
</evidence>
<feature type="compositionally biased region" description="Low complexity" evidence="1">
    <location>
        <begin position="106"/>
        <end position="122"/>
    </location>
</feature>
<keyword evidence="2" id="KW-0472">Membrane</keyword>
<dbReference type="AlphaFoldDB" id="A0A2U1ZX93"/>
<evidence type="ECO:0000313" key="5">
    <source>
        <dbReference type="Proteomes" id="UP000245166"/>
    </source>
</evidence>
<evidence type="ECO:0000313" key="4">
    <source>
        <dbReference type="EMBL" id="PWD51599.1"/>
    </source>
</evidence>
<dbReference type="RefSeq" id="WP_109229979.1">
    <property type="nucleotide sequence ID" value="NZ_PYHR01000002.1"/>
</dbReference>
<feature type="transmembrane region" description="Helical" evidence="2">
    <location>
        <begin position="65"/>
        <end position="98"/>
    </location>
</feature>
<feature type="region of interest" description="Disordered" evidence="1">
    <location>
        <begin position="1"/>
        <end position="23"/>
    </location>
</feature>
<gene>
    <name evidence="4" type="ORF">C8046_14055</name>
</gene>
<feature type="region of interest" description="Disordered" evidence="1">
    <location>
        <begin position="106"/>
        <end position="130"/>
    </location>
</feature>
<keyword evidence="2" id="KW-1133">Transmembrane helix</keyword>
<keyword evidence="2" id="KW-0812">Transmembrane</keyword>
<dbReference type="Proteomes" id="UP000245166">
    <property type="component" value="Unassembled WGS sequence"/>
</dbReference>
<dbReference type="InterPro" id="IPR025642">
    <property type="entry name" value="DUF4342"/>
</dbReference>
<feature type="domain" description="DUF4342" evidence="3">
    <location>
        <begin position="19"/>
        <end position="99"/>
    </location>
</feature>
<evidence type="ECO:0000256" key="1">
    <source>
        <dbReference type="SAM" id="MobiDB-lite"/>
    </source>
</evidence>
<evidence type="ECO:0000256" key="2">
    <source>
        <dbReference type="SAM" id="Phobius"/>
    </source>
</evidence>
<dbReference type="OrthoDB" id="677607at2"/>
<keyword evidence="5" id="KW-1185">Reference proteome</keyword>
<dbReference type="Pfam" id="PF14242">
    <property type="entry name" value="DUF4342"/>
    <property type="match status" value="1"/>
</dbReference>
<sequence>MTEDQTNPLHDAPAAGEGRTRTEEFKVSGENLLAKVKELFAEGNVRRVIIKNDDGRTLLEVPLNAGLAVTTVAAVFAPVLVAVGAIAAMVSSVTVAVVRGEAKPAEAAAEPVAPVTPVADATDQPHNYGI</sequence>
<comment type="caution">
    <text evidence="4">The sequence shown here is derived from an EMBL/GenBank/DDBJ whole genome shotgun (WGS) entry which is preliminary data.</text>
</comment>